<accession>A0A9N9CWW3</accession>
<dbReference type="EMBL" id="CAJVPJ010002167">
    <property type="protein sequence ID" value="CAG8614601.1"/>
    <property type="molecule type" value="Genomic_DNA"/>
</dbReference>
<feature type="region of interest" description="Disordered" evidence="1">
    <location>
        <begin position="43"/>
        <end position="85"/>
    </location>
</feature>
<sequence>MKSINEKEKKLENFFADKVSKAISKEELNKIGKEVEEELYNQIAANPNDNQRPNQQGPSQQGPSQQPNQNDNNSAKITQLQQEIN</sequence>
<feature type="non-terminal residue" evidence="2">
    <location>
        <position position="85"/>
    </location>
</feature>
<name>A0A9N9CWW3_9GLOM</name>
<organism evidence="2 3">
    <name type="scientific">Paraglomus occultum</name>
    <dbReference type="NCBI Taxonomy" id="144539"/>
    <lineage>
        <taxon>Eukaryota</taxon>
        <taxon>Fungi</taxon>
        <taxon>Fungi incertae sedis</taxon>
        <taxon>Mucoromycota</taxon>
        <taxon>Glomeromycotina</taxon>
        <taxon>Glomeromycetes</taxon>
        <taxon>Paraglomerales</taxon>
        <taxon>Paraglomeraceae</taxon>
        <taxon>Paraglomus</taxon>
    </lineage>
</organism>
<gene>
    <name evidence="2" type="ORF">POCULU_LOCUS8117</name>
</gene>
<dbReference type="AlphaFoldDB" id="A0A9N9CWW3"/>
<comment type="caution">
    <text evidence="2">The sequence shown here is derived from an EMBL/GenBank/DDBJ whole genome shotgun (WGS) entry which is preliminary data.</text>
</comment>
<reference evidence="2" key="1">
    <citation type="submission" date="2021-06" db="EMBL/GenBank/DDBJ databases">
        <authorList>
            <person name="Kallberg Y."/>
            <person name="Tangrot J."/>
            <person name="Rosling A."/>
        </authorList>
    </citation>
    <scope>NUCLEOTIDE SEQUENCE</scope>
    <source>
        <strain evidence="2">IA702</strain>
    </source>
</reference>
<evidence type="ECO:0000313" key="2">
    <source>
        <dbReference type="EMBL" id="CAG8614601.1"/>
    </source>
</evidence>
<feature type="compositionally biased region" description="Polar residues" evidence="1">
    <location>
        <begin position="75"/>
        <end position="85"/>
    </location>
</feature>
<protein>
    <submittedName>
        <fullName evidence="2">11232_t:CDS:1</fullName>
    </submittedName>
</protein>
<dbReference type="OrthoDB" id="10482940at2759"/>
<keyword evidence="3" id="KW-1185">Reference proteome</keyword>
<evidence type="ECO:0000256" key="1">
    <source>
        <dbReference type="SAM" id="MobiDB-lite"/>
    </source>
</evidence>
<proteinExistence type="predicted"/>
<evidence type="ECO:0000313" key="3">
    <source>
        <dbReference type="Proteomes" id="UP000789572"/>
    </source>
</evidence>
<dbReference type="Proteomes" id="UP000789572">
    <property type="component" value="Unassembled WGS sequence"/>
</dbReference>
<feature type="compositionally biased region" description="Low complexity" evidence="1">
    <location>
        <begin position="50"/>
        <end position="74"/>
    </location>
</feature>